<reference evidence="7 8" key="1">
    <citation type="journal article" date="2019" name="Nat. Plants">
        <title>Stout camphor tree genome fills gaps in understanding of flowering plant genome evolution.</title>
        <authorList>
            <person name="Chaw S.M."/>
            <person name="Liu Y.C."/>
            <person name="Wu Y.W."/>
            <person name="Wang H.Y."/>
            <person name="Lin C.I."/>
            <person name="Wu C.S."/>
            <person name="Ke H.M."/>
            <person name="Chang L.Y."/>
            <person name="Hsu C.Y."/>
            <person name="Yang H.T."/>
            <person name="Sudianto E."/>
            <person name="Hsu M.H."/>
            <person name="Wu K.P."/>
            <person name="Wang L.N."/>
            <person name="Leebens-Mack J.H."/>
            <person name="Tsai I.J."/>
        </authorList>
    </citation>
    <scope>NUCLEOTIDE SEQUENCE [LARGE SCALE GENOMIC DNA]</scope>
    <source>
        <strain evidence="8">cv. Chaw 1501</strain>
        <tissue evidence="7">Young leaves</tissue>
    </source>
</reference>
<dbReference type="Gene3D" id="1.25.10.10">
    <property type="entry name" value="Leucine-rich Repeat Variant"/>
    <property type="match status" value="1"/>
</dbReference>
<keyword evidence="8" id="KW-1185">Reference proteome</keyword>
<evidence type="ECO:0000256" key="1">
    <source>
        <dbReference type="ARBA" id="ARBA00000900"/>
    </source>
</evidence>
<dbReference type="InterPro" id="IPR045185">
    <property type="entry name" value="PUB22/23/24-like"/>
</dbReference>
<dbReference type="UniPathway" id="UPA00143"/>
<evidence type="ECO:0000256" key="3">
    <source>
        <dbReference type="ARBA" id="ARBA00022679"/>
    </source>
</evidence>
<protein>
    <recommendedName>
        <fullName evidence="5 6">U-box domain-containing protein</fullName>
        <ecNumber evidence="5">2.3.2.27</ecNumber>
    </recommendedName>
    <alternativeName>
        <fullName evidence="5">RING-type E3 ubiquitin transferase PUB</fullName>
    </alternativeName>
</protein>
<comment type="pathway">
    <text evidence="2 5">Protein modification; protein ubiquitination.</text>
</comment>
<comment type="catalytic activity">
    <reaction evidence="1 5">
        <text>S-ubiquitinyl-[E2 ubiquitin-conjugating enzyme]-L-cysteine + [acceptor protein]-L-lysine = [E2 ubiquitin-conjugating enzyme]-L-cysteine + N(6)-ubiquitinyl-[acceptor protein]-L-lysine.</text>
        <dbReference type="EC" id="2.3.2.27"/>
    </reaction>
</comment>
<keyword evidence="4 5" id="KW-0833">Ubl conjugation pathway</keyword>
<evidence type="ECO:0000256" key="4">
    <source>
        <dbReference type="ARBA" id="ARBA00022786"/>
    </source>
</evidence>
<proteinExistence type="predicted"/>
<evidence type="ECO:0000259" key="6">
    <source>
        <dbReference type="PROSITE" id="PS51698"/>
    </source>
</evidence>
<dbReference type="InterPro" id="IPR058678">
    <property type="entry name" value="ARM_PUB"/>
</dbReference>
<dbReference type="CDD" id="cd16664">
    <property type="entry name" value="RING-Ubox_PUB"/>
    <property type="match status" value="1"/>
</dbReference>
<comment type="caution">
    <text evidence="7">The sequence shown here is derived from an EMBL/GenBank/DDBJ whole genome shotgun (WGS) entry which is preliminary data.</text>
</comment>
<dbReference type="InterPro" id="IPR003613">
    <property type="entry name" value="Ubox_domain"/>
</dbReference>
<dbReference type="InterPro" id="IPR013083">
    <property type="entry name" value="Znf_RING/FYVE/PHD"/>
</dbReference>
<dbReference type="PROSITE" id="PS51698">
    <property type="entry name" value="U_BOX"/>
    <property type="match status" value="1"/>
</dbReference>
<name>A0A3S3NLR9_9MAGN</name>
<dbReference type="EC" id="2.3.2.27" evidence="5"/>
<dbReference type="SMART" id="SM00504">
    <property type="entry name" value="Ubox"/>
    <property type="match status" value="1"/>
</dbReference>
<dbReference type="Proteomes" id="UP000283530">
    <property type="component" value="Unassembled WGS sequence"/>
</dbReference>
<gene>
    <name evidence="7" type="ORF">CKAN_01099500</name>
</gene>
<accession>A0A3S3NLR9</accession>
<feature type="domain" description="U-box" evidence="6">
    <location>
        <begin position="5"/>
        <end position="80"/>
    </location>
</feature>
<dbReference type="InterPro" id="IPR011989">
    <property type="entry name" value="ARM-like"/>
</dbReference>
<dbReference type="InterPro" id="IPR016024">
    <property type="entry name" value="ARM-type_fold"/>
</dbReference>
<dbReference type="PANTHER" id="PTHR22849:SF132">
    <property type="entry name" value="E3 UBIQUITIN-PROTEIN LIGASE PUB23"/>
    <property type="match status" value="1"/>
</dbReference>
<keyword evidence="3 5" id="KW-0808">Transferase</keyword>
<dbReference type="Pfam" id="PF04564">
    <property type="entry name" value="U-box"/>
    <property type="match status" value="1"/>
</dbReference>
<dbReference type="FunFam" id="3.30.40.10:FF:000437">
    <property type="entry name" value="RING-type E3 ubiquitin transferase"/>
    <property type="match status" value="1"/>
</dbReference>
<dbReference type="SUPFAM" id="SSF57850">
    <property type="entry name" value="RING/U-box"/>
    <property type="match status" value="1"/>
</dbReference>
<organism evidence="7 8">
    <name type="scientific">Cinnamomum micranthum f. kanehirae</name>
    <dbReference type="NCBI Taxonomy" id="337451"/>
    <lineage>
        <taxon>Eukaryota</taxon>
        <taxon>Viridiplantae</taxon>
        <taxon>Streptophyta</taxon>
        <taxon>Embryophyta</taxon>
        <taxon>Tracheophyta</taxon>
        <taxon>Spermatophyta</taxon>
        <taxon>Magnoliopsida</taxon>
        <taxon>Magnoliidae</taxon>
        <taxon>Laurales</taxon>
        <taxon>Lauraceae</taxon>
        <taxon>Cinnamomum</taxon>
    </lineage>
</organism>
<dbReference type="OrthoDB" id="10064100at2759"/>
<dbReference type="GO" id="GO:0006952">
    <property type="term" value="P:defense response"/>
    <property type="evidence" value="ECO:0007669"/>
    <property type="project" value="UniProtKB-ARBA"/>
</dbReference>
<dbReference type="STRING" id="337451.A0A3S3NLR9"/>
<dbReference type="GO" id="GO:0061630">
    <property type="term" value="F:ubiquitin protein ligase activity"/>
    <property type="evidence" value="ECO:0007669"/>
    <property type="project" value="UniProtKB-UniRule"/>
</dbReference>
<dbReference type="SUPFAM" id="SSF48371">
    <property type="entry name" value="ARM repeat"/>
    <property type="match status" value="1"/>
</dbReference>
<dbReference type="Pfam" id="PF25598">
    <property type="entry name" value="ARM_PUB"/>
    <property type="match status" value="1"/>
</dbReference>
<dbReference type="Gene3D" id="3.30.40.10">
    <property type="entry name" value="Zinc/RING finger domain, C3HC4 (zinc finger)"/>
    <property type="match status" value="1"/>
</dbReference>
<sequence length="414" mass="45886">MEEVVIPHFFVCPISLEIMRDPVTVSTGITYDRESIERWIFTSKNKTCPITRQPLPDTDITPNHTLRRLIQAWCIANAANGVERIPTPRPPVDKAQITKLLEGARNPQSQMGSLHRLKAIAAESDRNKRCIEAAGAVSILASLLKCNSTANPEEVALDDGVEQTRASEEALNILYNLQISEEGLRNLASKKEEFISSLMQIMQRGNDESRAYATFLLNSLFKVLDPISLFGLRSEVFKQIVNVLRDQISNQATKAALEILIDTAPWGRNRVKAAEAGAVHVLIELLLDTQEKRACEMMLVVLDQICKSAQGRANFLSHGAGLAVVSKKIMRVSPVASERAVRILHSIATFSANSSVVHEMLQVGVVSKLCLVLQVDCGMKTKEKAKEILIRHTKSWRNSSCVPIHLLSSFPARH</sequence>
<evidence type="ECO:0000256" key="2">
    <source>
        <dbReference type="ARBA" id="ARBA00004906"/>
    </source>
</evidence>
<evidence type="ECO:0000313" key="8">
    <source>
        <dbReference type="Proteomes" id="UP000283530"/>
    </source>
</evidence>
<comment type="function">
    <text evidence="5">Functions as an E3 ubiquitin ligase.</text>
</comment>
<dbReference type="AlphaFoldDB" id="A0A3S3NLR9"/>
<dbReference type="InterPro" id="IPR045210">
    <property type="entry name" value="RING-Ubox_PUB"/>
</dbReference>
<evidence type="ECO:0000313" key="7">
    <source>
        <dbReference type="EMBL" id="RWR82280.1"/>
    </source>
</evidence>
<evidence type="ECO:0000256" key="5">
    <source>
        <dbReference type="RuleBase" id="RU369093"/>
    </source>
</evidence>
<dbReference type="PANTHER" id="PTHR22849">
    <property type="entry name" value="WDSAM1 PROTEIN"/>
    <property type="match status" value="1"/>
</dbReference>
<dbReference type="EMBL" id="QPKB01000004">
    <property type="protein sequence ID" value="RWR82280.1"/>
    <property type="molecule type" value="Genomic_DNA"/>
</dbReference>
<dbReference type="GO" id="GO:0016567">
    <property type="term" value="P:protein ubiquitination"/>
    <property type="evidence" value="ECO:0007669"/>
    <property type="project" value="UniProtKB-UniRule"/>
</dbReference>